<dbReference type="EMBL" id="JACCCF010000001">
    <property type="protein sequence ID" value="NYE40716.1"/>
    <property type="molecule type" value="Genomic_DNA"/>
</dbReference>
<dbReference type="Proteomes" id="UP000498980">
    <property type="component" value="Unassembled WGS sequence"/>
</dbReference>
<accession>A0A7J0C3D8</accession>
<organism evidence="1 3">
    <name type="scientific">Streptomyces fulvorobeus</name>
    <dbReference type="NCBI Taxonomy" id="284028"/>
    <lineage>
        <taxon>Bacteria</taxon>
        <taxon>Bacillati</taxon>
        <taxon>Actinomycetota</taxon>
        <taxon>Actinomycetes</taxon>
        <taxon>Kitasatosporales</taxon>
        <taxon>Streptomycetaceae</taxon>
        <taxon>Streptomyces</taxon>
    </lineage>
</organism>
<gene>
    <name evidence="2" type="ORF">HEB29_001727</name>
    <name evidence="1" type="ORF">Sfulv_18300</name>
</gene>
<dbReference type="Proteomes" id="UP000530403">
    <property type="component" value="Unassembled WGS sequence"/>
</dbReference>
<reference evidence="1 3" key="1">
    <citation type="submission" date="2020-05" db="EMBL/GenBank/DDBJ databases">
        <title>Whole genome shotgun sequence of Streptomyces fulvorobeus NBRC 15897.</title>
        <authorList>
            <person name="Komaki H."/>
            <person name="Tamura T."/>
        </authorList>
    </citation>
    <scope>NUCLEOTIDE SEQUENCE [LARGE SCALE GENOMIC DNA]</scope>
    <source>
        <strain evidence="1 3">NBRC 15897</strain>
    </source>
</reference>
<keyword evidence="3" id="KW-1185">Reference proteome</keyword>
<dbReference type="EMBL" id="BLWC01000001">
    <property type="protein sequence ID" value="GFM97019.1"/>
    <property type="molecule type" value="Genomic_DNA"/>
</dbReference>
<comment type="caution">
    <text evidence="1">The sequence shown here is derived from an EMBL/GenBank/DDBJ whole genome shotgun (WGS) entry which is preliminary data.</text>
</comment>
<protein>
    <submittedName>
        <fullName evidence="1">Uncharacterized protein</fullName>
    </submittedName>
</protein>
<proteinExistence type="predicted"/>
<sequence length="225" mass="24037">MSTCQLCEQHDDTGSQLCPGCTKGTRVRLEALPVLYRGLGALLAPAGGVGQGRSGKGGPAPLPVSLDVLDIRGPGGMAALLESWVDAVRHERGRPEPAHTGSPEGRVERACGELLGHMPWIAVSWPEAGEFAGEIRELARSVASMLRTPEPERGTRVGHCQAVDASGTICASVLWLAPGEQVVRCRWCGMCWPPATWTQLKAWIDESAIRGEKGVQRRDVASTTR</sequence>
<name>A0A7J0C3D8_9ACTN</name>
<reference evidence="2 4" key="2">
    <citation type="submission" date="2020-07" db="EMBL/GenBank/DDBJ databases">
        <title>Sequencing the genomes of 1000 actinobacteria strains.</title>
        <authorList>
            <person name="Klenk H.-P."/>
        </authorList>
    </citation>
    <scope>NUCLEOTIDE SEQUENCE [LARGE SCALE GENOMIC DNA]</scope>
    <source>
        <strain evidence="2 4">DSM 41455</strain>
    </source>
</reference>
<dbReference type="RefSeq" id="WP_173313149.1">
    <property type="nucleotide sequence ID" value="NZ_BAAAUE010000007.1"/>
</dbReference>
<evidence type="ECO:0000313" key="1">
    <source>
        <dbReference type="EMBL" id="GFM97019.1"/>
    </source>
</evidence>
<evidence type="ECO:0000313" key="2">
    <source>
        <dbReference type="EMBL" id="NYE40716.1"/>
    </source>
</evidence>
<evidence type="ECO:0000313" key="3">
    <source>
        <dbReference type="Proteomes" id="UP000498980"/>
    </source>
</evidence>
<evidence type="ECO:0000313" key="4">
    <source>
        <dbReference type="Proteomes" id="UP000530403"/>
    </source>
</evidence>
<dbReference type="AlphaFoldDB" id="A0A7J0C3D8"/>